<keyword evidence="5 7" id="KW-0456">Lyase</keyword>
<comment type="similarity">
    <text evidence="2 7">Belongs to the group II decarboxylase family.</text>
</comment>
<dbReference type="RefSeq" id="WP_109743793.1">
    <property type="nucleotide sequence ID" value="NZ_QGGO01000016.1"/>
</dbReference>
<dbReference type="InterPro" id="IPR015424">
    <property type="entry name" value="PyrdxlP-dep_Trfase"/>
</dbReference>
<dbReference type="GO" id="GO:0016831">
    <property type="term" value="F:carboxy-lyase activity"/>
    <property type="evidence" value="ECO:0007669"/>
    <property type="project" value="UniProtKB-KW"/>
</dbReference>
<gene>
    <name evidence="8" type="ORF">LV89_03084</name>
</gene>
<organism evidence="8 9">
    <name type="scientific">Arcicella aurantiaca</name>
    <dbReference type="NCBI Taxonomy" id="591202"/>
    <lineage>
        <taxon>Bacteria</taxon>
        <taxon>Pseudomonadati</taxon>
        <taxon>Bacteroidota</taxon>
        <taxon>Cytophagia</taxon>
        <taxon>Cytophagales</taxon>
        <taxon>Flectobacillaceae</taxon>
        <taxon>Arcicella</taxon>
    </lineage>
</organism>
<dbReference type="InterPro" id="IPR002129">
    <property type="entry name" value="PyrdxlP-dep_de-COase"/>
</dbReference>
<evidence type="ECO:0000256" key="7">
    <source>
        <dbReference type="RuleBase" id="RU000382"/>
    </source>
</evidence>
<keyword evidence="4 6" id="KW-0663">Pyridoxal phosphate</keyword>
<dbReference type="InterPro" id="IPR051151">
    <property type="entry name" value="Group_II_Decarboxylase"/>
</dbReference>
<evidence type="ECO:0000256" key="1">
    <source>
        <dbReference type="ARBA" id="ARBA00001933"/>
    </source>
</evidence>
<proteinExistence type="inferred from homology"/>
<feature type="modified residue" description="N6-(pyridoxal phosphate)lysine" evidence="6">
    <location>
        <position position="238"/>
    </location>
</feature>
<keyword evidence="3" id="KW-0210">Decarboxylase</keyword>
<dbReference type="Gene3D" id="3.40.640.10">
    <property type="entry name" value="Type I PLP-dependent aspartate aminotransferase-like (Major domain)"/>
    <property type="match status" value="1"/>
</dbReference>
<evidence type="ECO:0000313" key="9">
    <source>
        <dbReference type="Proteomes" id="UP000245489"/>
    </source>
</evidence>
<dbReference type="PANTHER" id="PTHR46101:SF2">
    <property type="entry name" value="SERINE DECARBOXYLASE"/>
    <property type="match status" value="1"/>
</dbReference>
<dbReference type="EMBL" id="QGGO01000016">
    <property type="protein sequence ID" value="PWK23877.1"/>
    <property type="molecule type" value="Genomic_DNA"/>
</dbReference>
<dbReference type="AlphaFoldDB" id="A0A316DZT0"/>
<dbReference type="GO" id="GO:0019752">
    <property type="term" value="P:carboxylic acid metabolic process"/>
    <property type="evidence" value="ECO:0007669"/>
    <property type="project" value="InterPro"/>
</dbReference>
<evidence type="ECO:0000256" key="4">
    <source>
        <dbReference type="ARBA" id="ARBA00022898"/>
    </source>
</evidence>
<evidence type="ECO:0000256" key="2">
    <source>
        <dbReference type="ARBA" id="ARBA00009533"/>
    </source>
</evidence>
<evidence type="ECO:0000313" key="8">
    <source>
        <dbReference type="EMBL" id="PWK23877.1"/>
    </source>
</evidence>
<comment type="caution">
    <text evidence="8">The sequence shown here is derived from an EMBL/GenBank/DDBJ whole genome shotgun (WGS) entry which is preliminary data.</text>
</comment>
<dbReference type="Pfam" id="PF00282">
    <property type="entry name" value="Pyridoxal_deC"/>
    <property type="match status" value="1"/>
</dbReference>
<dbReference type="GO" id="GO:0030170">
    <property type="term" value="F:pyridoxal phosphate binding"/>
    <property type="evidence" value="ECO:0007669"/>
    <property type="project" value="InterPro"/>
</dbReference>
<dbReference type="OrthoDB" id="9803665at2"/>
<name>A0A316DZT0_9BACT</name>
<dbReference type="SUPFAM" id="SSF53383">
    <property type="entry name" value="PLP-dependent transferases"/>
    <property type="match status" value="1"/>
</dbReference>
<protein>
    <submittedName>
        <fullName evidence="8">Histidine decarboxylase</fullName>
    </submittedName>
</protein>
<dbReference type="PANTHER" id="PTHR46101">
    <property type="match status" value="1"/>
</dbReference>
<keyword evidence="9" id="KW-1185">Reference proteome</keyword>
<reference evidence="8 9" key="1">
    <citation type="submission" date="2018-05" db="EMBL/GenBank/DDBJ databases">
        <title>Genomic Encyclopedia of Archaeal and Bacterial Type Strains, Phase II (KMG-II): from individual species to whole genera.</title>
        <authorList>
            <person name="Goeker M."/>
        </authorList>
    </citation>
    <scope>NUCLEOTIDE SEQUENCE [LARGE SCALE GENOMIC DNA]</scope>
    <source>
        <strain evidence="8 9">DSM 22214</strain>
    </source>
</reference>
<sequence length="382" mass="43350">MKNNVLEKQEILKLDNYFSKERKKCFGLQINQSTSDCSMFARLLKHTLNNLGDPFDGFGGQVHTLGYERELIFLMADYLRISHEEVWGYTTSGSTISNIQAVHLANLKLNNKGVLVTSNQAHASIEKSVTLLRVKEMVEIEADLYGKIDLDKFSDYLAKNRDKSFIFCFTSGTVSKGAYDDVNKLIKIIKDHKIPRERYHIHIDAALGGLITPFIDAEEIRADFSIPEVDSIAVSFHKRLGVPFPSSVFLVRKNNLKTIQYSFVNDYNSLDTTIAGSRDGLSPFIVLTKLKSIGYENMVLRTKKILSKATFLNNQLIAKGIPTIFNEHSPCVYFKAPHPSVIKEYHLPKYRHANGDVYTHAFTMEHISKNNIVDFVEQCSLK</sequence>
<evidence type="ECO:0000256" key="6">
    <source>
        <dbReference type="PIRSR" id="PIRSR602129-50"/>
    </source>
</evidence>
<dbReference type="InterPro" id="IPR015421">
    <property type="entry name" value="PyrdxlP-dep_Trfase_major"/>
</dbReference>
<evidence type="ECO:0000256" key="5">
    <source>
        <dbReference type="ARBA" id="ARBA00023239"/>
    </source>
</evidence>
<comment type="cofactor">
    <cofactor evidence="1 6 7">
        <name>pyridoxal 5'-phosphate</name>
        <dbReference type="ChEBI" id="CHEBI:597326"/>
    </cofactor>
</comment>
<accession>A0A316DZT0</accession>
<dbReference type="Proteomes" id="UP000245489">
    <property type="component" value="Unassembled WGS sequence"/>
</dbReference>
<evidence type="ECO:0000256" key="3">
    <source>
        <dbReference type="ARBA" id="ARBA00022793"/>
    </source>
</evidence>